<dbReference type="RefSeq" id="WP_206560465.1">
    <property type="nucleotide sequence ID" value="NZ_JAFKCZ010000007.1"/>
</dbReference>
<evidence type="ECO:0000313" key="2">
    <source>
        <dbReference type="EMBL" id="MBN7797010.1"/>
    </source>
</evidence>
<feature type="transmembrane region" description="Helical" evidence="1">
    <location>
        <begin position="50"/>
        <end position="70"/>
    </location>
</feature>
<gene>
    <name evidence="2" type="ORF">JYP50_10430</name>
</gene>
<protein>
    <submittedName>
        <fullName evidence="2">Uncharacterized protein</fullName>
    </submittedName>
</protein>
<dbReference type="EMBL" id="JAFKCZ010000007">
    <property type="protein sequence ID" value="MBN7797010.1"/>
    <property type="molecule type" value="Genomic_DNA"/>
</dbReference>
<dbReference type="Proteomes" id="UP000664303">
    <property type="component" value="Unassembled WGS sequence"/>
</dbReference>
<keyword evidence="3" id="KW-1185">Reference proteome</keyword>
<comment type="caution">
    <text evidence="2">The sequence shown here is derived from an EMBL/GenBank/DDBJ whole genome shotgun (WGS) entry which is preliminary data.</text>
</comment>
<keyword evidence="1" id="KW-0472">Membrane</keyword>
<reference evidence="2" key="1">
    <citation type="submission" date="2021-02" db="EMBL/GenBank/DDBJ databases">
        <title>PHA producing bacteria isolated from coastal sediment in Guangdong, Shenzhen.</title>
        <authorList>
            <person name="Zheng W."/>
            <person name="Yu S."/>
            <person name="Huang Y."/>
        </authorList>
    </citation>
    <scope>NUCLEOTIDE SEQUENCE</scope>
    <source>
        <strain evidence="2">TN14-10</strain>
    </source>
</reference>
<evidence type="ECO:0000256" key="1">
    <source>
        <dbReference type="SAM" id="Phobius"/>
    </source>
</evidence>
<keyword evidence="1" id="KW-0812">Transmembrane</keyword>
<sequence>MRSTFSFKHGTSRLARILALAALLCAVGIPVLEAGHLHGLADSGTECLLYKSPALLPMVAAALALALLLASQAAPSAYRAVPLSPLFQPRQTRGPPARS</sequence>
<accession>A0A939ILZ3</accession>
<keyword evidence="1" id="KW-1133">Transmembrane helix</keyword>
<proteinExistence type="predicted"/>
<dbReference type="AlphaFoldDB" id="A0A939ILZ3"/>
<evidence type="ECO:0000313" key="3">
    <source>
        <dbReference type="Proteomes" id="UP000664303"/>
    </source>
</evidence>
<name>A0A939ILZ3_9GAMM</name>
<organism evidence="2 3">
    <name type="scientific">Parahaliea mediterranea</name>
    <dbReference type="NCBI Taxonomy" id="651086"/>
    <lineage>
        <taxon>Bacteria</taxon>
        <taxon>Pseudomonadati</taxon>
        <taxon>Pseudomonadota</taxon>
        <taxon>Gammaproteobacteria</taxon>
        <taxon>Cellvibrionales</taxon>
        <taxon>Halieaceae</taxon>
        <taxon>Parahaliea</taxon>
    </lineage>
</organism>